<proteinExistence type="predicted"/>
<feature type="domain" description="GGDEF" evidence="3">
    <location>
        <begin position="332"/>
        <end position="465"/>
    </location>
</feature>
<dbReference type="InterPro" id="IPR043128">
    <property type="entry name" value="Rev_trsase/Diguanyl_cyclase"/>
</dbReference>
<dbReference type="Proteomes" id="UP000307874">
    <property type="component" value="Unassembled WGS sequence"/>
</dbReference>
<dbReference type="PANTHER" id="PTHR44757:SF4">
    <property type="entry name" value="DIGUANYLATE CYCLASE DGCE-RELATED"/>
    <property type="match status" value="1"/>
</dbReference>
<evidence type="ECO:0000256" key="1">
    <source>
        <dbReference type="SAM" id="Phobius"/>
    </source>
</evidence>
<keyword evidence="5" id="KW-1185">Reference proteome</keyword>
<dbReference type="InterPro" id="IPR000160">
    <property type="entry name" value="GGDEF_dom"/>
</dbReference>
<dbReference type="PROSITE" id="PS50883">
    <property type="entry name" value="EAL"/>
    <property type="match status" value="1"/>
</dbReference>
<dbReference type="PANTHER" id="PTHR44757">
    <property type="entry name" value="DIGUANYLATE CYCLASE DGCP"/>
    <property type="match status" value="1"/>
</dbReference>
<evidence type="ECO:0000313" key="5">
    <source>
        <dbReference type="Proteomes" id="UP000307874"/>
    </source>
</evidence>
<name>A0A5C4JMN3_9HYPH</name>
<keyword evidence="1" id="KW-0472">Membrane</keyword>
<dbReference type="SUPFAM" id="SSF141868">
    <property type="entry name" value="EAL domain-like"/>
    <property type="match status" value="1"/>
</dbReference>
<evidence type="ECO:0000259" key="2">
    <source>
        <dbReference type="PROSITE" id="PS50883"/>
    </source>
</evidence>
<evidence type="ECO:0000313" key="4">
    <source>
        <dbReference type="EMBL" id="TNB46394.1"/>
    </source>
</evidence>
<keyword evidence="1" id="KW-1133">Transmembrane helix</keyword>
<reference evidence="4 5" key="1">
    <citation type="submission" date="2019-05" db="EMBL/GenBank/DDBJ databases">
        <authorList>
            <person name="Lee S.D."/>
        </authorList>
    </citation>
    <scope>NUCLEOTIDE SEQUENCE [LARGE SCALE GENOMIC DNA]</scope>
    <source>
        <strain evidence="4 5">GH2-6</strain>
    </source>
</reference>
<dbReference type="NCBIfam" id="TIGR00254">
    <property type="entry name" value="GGDEF"/>
    <property type="match status" value="1"/>
</dbReference>
<dbReference type="CDD" id="cd01948">
    <property type="entry name" value="EAL"/>
    <property type="match status" value="1"/>
</dbReference>
<accession>A0A5C4JMN3</accession>
<dbReference type="Gene3D" id="3.20.20.450">
    <property type="entry name" value="EAL domain"/>
    <property type="match status" value="1"/>
</dbReference>
<dbReference type="SMART" id="SM00052">
    <property type="entry name" value="EAL"/>
    <property type="match status" value="1"/>
</dbReference>
<dbReference type="InterPro" id="IPR029787">
    <property type="entry name" value="Nucleotide_cyclase"/>
</dbReference>
<dbReference type="OrthoDB" id="9814202at2"/>
<evidence type="ECO:0000259" key="3">
    <source>
        <dbReference type="PROSITE" id="PS50887"/>
    </source>
</evidence>
<dbReference type="InterPro" id="IPR001633">
    <property type="entry name" value="EAL_dom"/>
</dbReference>
<dbReference type="Gene3D" id="3.30.70.270">
    <property type="match status" value="1"/>
</dbReference>
<gene>
    <name evidence="4" type="ORF">FF124_17880</name>
</gene>
<dbReference type="InterPro" id="IPR052155">
    <property type="entry name" value="Biofilm_reg_signaling"/>
</dbReference>
<protein>
    <submittedName>
        <fullName evidence="4">EAL domain-containing protein</fullName>
    </submittedName>
</protein>
<dbReference type="Pfam" id="PF00563">
    <property type="entry name" value="EAL"/>
    <property type="match status" value="1"/>
</dbReference>
<dbReference type="InterPro" id="IPR007892">
    <property type="entry name" value="CHASE4"/>
</dbReference>
<dbReference type="PROSITE" id="PS50887">
    <property type="entry name" value="GGDEF"/>
    <property type="match status" value="1"/>
</dbReference>
<dbReference type="RefSeq" id="WP_138749842.1">
    <property type="nucleotide sequence ID" value="NZ_VCLB01000010.1"/>
</dbReference>
<dbReference type="EMBL" id="VCLB01000010">
    <property type="protein sequence ID" value="TNB46394.1"/>
    <property type="molecule type" value="Genomic_DNA"/>
</dbReference>
<dbReference type="Pfam" id="PF00990">
    <property type="entry name" value="GGDEF"/>
    <property type="match status" value="1"/>
</dbReference>
<sequence length="749" mass="82660">MNKKRQVKGRSRFYLTRAVPALALTLLIGLGVLALLVWASKETDEASHERQARLVRLVISQLQSELAHHQESATVWDDAVIEVRAGNFTWIDENLGTWMHDYFGFDGVYILDPSDRALYAFTDGAMASQYAYDAIQSEIAPLAEELRAKLIAGDDSQINEQVLTSGVSDLAVIREHPAVVSIKPIVPHSEFVQQEPGQEYLHVAIRFLDGSLIEELQNDYMFEALHFSWTPDGSNQPLTTSEGRTIGYFVWQPYRPGSAVMGSVIPVLIVVIVLALAAIALFLVLHDKRSKKLEESEDRIRYLALHDPLTDLPNRMFFNENVDQRLAERPTGPLGLLYLDLDRFKQVNDTLGHPAGDALIREFAQRLTKIVRSDDFVARIGGDEFTVMLNGRGGEKEIDALCRRMVEAAGEPFQIEGNTIFVGVSIGAALYPQDGIDRINLLRKADVALYYSKAAGRGRYSFFSDSMDETLGLRRKTEMDLRTALLGQNQLSVYYQPVQSARTRQIVGCEALLRWHHPESGWISPELFIPIAEEAGLIEDLGQFALRKACAAAAKWPGLSIAVNVSGVELSNPAYAAKVGQVLLSSGLAPSRLELEITESAAADESGVVAENLRALRERGVRIAIDDFGTGFSSLGRLKSLNVDRIKIDRCFVDGLKDGSKVTGRADDEAIIRAIIDLAHARHLETTAEGVETPAQDEALISMGCDDLQGFLYARPMPLKDIDMLLGIQRDATVRGALSEDERGTGTQA</sequence>
<dbReference type="AlphaFoldDB" id="A0A5C4JMN3"/>
<dbReference type="InterPro" id="IPR035919">
    <property type="entry name" value="EAL_sf"/>
</dbReference>
<dbReference type="Pfam" id="PF05228">
    <property type="entry name" value="CHASE4"/>
    <property type="match status" value="1"/>
</dbReference>
<feature type="domain" description="EAL" evidence="2">
    <location>
        <begin position="474"/>
        <end position="730"/>
    </location>
</feature>
<comment type="caution">
    <text evidence="4">The sequence shown here is derived from an EMBL/GenBank/DDBJ whole genome shotgun (WGS) entry which is preliminary data.</text>
</comment>
<reference evidence="4 5" key="2">
    <citation type="submission" date="2019-06" db="EMBL/GenBank/DDBJ databases">
        <title>Martelella lutilitoris sp. nov., isolated from a tidal mudflat.</title>
        <authorList>
            <person name="Kim Y.-J."/>
        </authorList>
    </citation>
    <scope>NUCLEOTIDE SEQUENCE [LARGE SCALE GENOMIC DNA]</scope>
    <source>
        <strain evidence="4 5">GH2-6</strain>
    </source>
</reference>
<dbReference type="CDD" id="cd01949">
    <property type="entry name" value="GGDEF"/>
    <property type="match status" value="1"/>
</dbReference>
<organism evidence="4 5">
    <name type="scientific">Martelella lutilitoris</name>
    <dbReference type="NCBI Taxonomy" id="2583532"/>
    <lineage>
        <taxon>Bacteria</taxon>
        <taxon>Pseudomonadati</taxon>
        <taxon>Pseudomonadota</taxon>
        <taxon>Alphaproteobacteria</taxon>
        <taxon>Hyphomicrobiales</taxon>
        <taxon>Aurantimonadaceae</taxon>
        <taxon>Martelella</taxon>
    </lineage>
</organism>
<dbReference type="SMART" id="SM00267">
    <property type="entry name" value="GGDEF"/>
    <property type="match status" value="1"/>
</dbReference>
<dbReference type="SUPFAM" id="SSF55073">
    <property type="entry name" value="Nucleotide cyclase"/>
    <property type="match status" value="1"/>
</dbReference>
<feature type="transmembrane region" description="Helical" evidence="1">
    <location>
        <begin position="264"/>
        <end position="285"/>
    </location>
</feature>
<keyword evidence="1" id="KW-0812">Transmembrane</keyword>